<reference evidence="3" key="1">
    <citation type="submission" date="2022-11" db="UniProtKB">
        <authorList>
            <consortium name="WormBaseParasite"/>
        </authorList>
    </citation>
    <scope>IDENTIFICATION</scope>
</reference>
<accession>A0A914Z6X8</accession>
<keyword evidence="2" id="KW-1185">Reference proteome</keyword>
<evidence type="ECO:0000313" key="3">
    <source>
        <dbReference type="WBParaSite" id="PSU_v2.g7654.t1"/>
    </source>
</evidence>
<dbReference type="Proteomes" id="UP000887577">
    <property type="component" value="Unplaced"/>
</dbReference>
<feature type="signal peptide" evidence="1">
    <location>
        <begin position="1"/>
        <end position="16"/>
    </location>
</feature>
<keyword evidence="1" id="KW-0732">Signal</keyword>
<evidence type="ECO:0000313" key="2">
    <source>
        <dbReference type="Proteomes" id="UP000887577"/>
    </source>
</evidence>
<dbReference type="AlphaFoldDB" id="A0A914Z6X8"/>
<proteinExistence type="predicted"/>
<name>A0A914Z6X8_9BILA</name>
<protein>
    <submittedName>
        <fullName evidence="3">Uncharacterized protein</fullName>
    </submittedName>
</protein>
<organism evidence="2 3">
    <name type="scientific">Panagrolaimus superbus</name>
    <dbReference type="NCBI Taxonomy" id="310955"/>
    <lineage>
        <taxon>Eukaryota</taxon>
        <taxon>Metazoa</taxon>
        <taxon>Ecdysozoa</taxon>
        <taxon>Nematoda</taxon>
        <taxon>Chromadorea</taxon>
        <taxon>Rhabditida</taxon>
        <taxon>Tylenchina</taxon>
        <taxon>Panagrolaimomorpha</taxon>
        <taxon>Panagrolaimoidea</taxon>
        <taxon>Panagrolaimidae</taxon>
        <taxon>Panagrolaimus</taxon>
    </lineage>
</organism>
<dbReference type="InterPro" id="IPR038203">
    <property type="entry name" value="Diapausin_sf"/>
</dbReference>
<feature type="chain" id="PRO_5038105494" evidence="1">
    <location>
        <begin position="17"/>
        <end position="114"/>
    </location>
</feature>
<evidence type="ECO:0000256" key="1">
    <source>
        <dbReference type="SAM" id="SignalP"/>
    </source>
</evidence>
<sequence length="114" mass="12564">MKLLILISLFCFQCTAVFHHAKMDIGNVDSHTAAFFAEDPMNDILADQSLAIDNPPLLDQSIFTFHGGIIQARVRISPCDEVCNRSPNELDSCCFAHGHKSGGYCVNGDQAYCR</sequence>
<dbReference type="Pfam" id="PF08036">
    <property type="entry name" value="Antimicrobial_6"/>
    <property type="match status" value="1"/>
</dbReference>
<dbReference type="Gene3D" id="3.30.30.120">
    <property type="entry name" value="Diapause-specific peptide"/>
    <property type="match status" value="1"/>
</dbReference>
<dbReference type="WBParaSite" id="PSU_v2.g7654.t1">
    <property type="protein sequence ID" value="PSU_v2.g7654.t1"/>
    <property type="gene ID" value="PSU_v2.g7654"/>
</dbReference>